<dbReference type="AlphaFoldDB" id="D1PU50"/>
<comment type="caution">
    <text evidence="1">The sequence shown here is derived from an EMBL/GenBank/DDBJ whole genome shotgun (WGS) entry which is preliminary data.</text>
</comment>
<dbReference type="HOGENOM" id="CLU_3314519_0_0_10"/>
<evidence type="ECO:0000313" key="1">
    <source>
        <dbReference type="EMBL" id="EFA45097.1"/>
    </source>
</evidence>
<sequence length="39" mass="4530">MENFFLSLFPVCYAQKRHADQLKKVFDLPLESNGIMVEA</sequence>
<dbReference type="Proteomes" id="UP000003160">
    <property type="component" value="Unassembled WGS sequence"/>
</dbReference>
<organism evidence="1 2">
    <name type="scientific">Hallella bergensis DSM 17361</name>
    <dbReference type="NCBI Taxonomy" id="585502"/>
    <lineage>
        <taxon>Bacteria</taxon>
        <taxon>Pseudomonadati</taxon>
        <taxon>Bacteroidota</taxon>
        <taxon>Bacteroidia</taxon>
        <taxon>Bacteroidales</taxon>
        <taxon>Prevotellaceae</taxon>
        <taxon>Hallella</taxon>
    </lineage>
</organism>
<reference evidence="1 2" key="1">
    <citation type="submission" date="2009-10" db="EMBL/GenBank/DDBJ databases">
        <authorList>
            <person name="Qin X."/>
            <person name="Bachman B."/>
            <person name="Battles P."/>
            <person name="Bell A."/>
            <person name="Bess C."/>
            <person name="Bickham C."/>
            <person name="Chaboub L."/>
            <person name="Chen D."/>
            <person name="Coyle M."/>
            <person name="Deiros D.R."/>
            <person name="Dinh H."/>
            <person name="Forbes L."/>
            <person name="Fowler G."/>
            <person name="Francisco L."/>
            <person name="Fu Q."/>
            <person name="Gubbala S."/>
            <person name="Hale W."/>
            <person name="Han Y."/>
            <person name="Hemphill L."/>
            <person name="Highlander S.K."/>
            <person name="Hirani K."/>
            <person name="Hogues M."/>
            <person name="Jackson L."/>
            <person name="Jakkamsetti A."/>
            <person name="Javaid M."/>
            <person name="Jiang H."/>
            <person name="Korchina V."/>
            <person name="Kovar C."/>
            <person name="Lara F."/>
            <person name="Lee S."/>
            <person name="Mata R."/>
            <person name="Mathew T."/>
            <person name="Moen C."/>
            <person name="Morales K."/>
            <person name="Munidasa M."/>
            <person name="Nazareth L."/>
            <person name="Ngo R."/>
            <person name="Nguyen L."/>
            <person name="Okwuonu G."/>
            <person name="Ongeri F."/>
            <person name="Patil S."/>
            <person name="Petrosino J."/>
            <person name="Pham C."/>
            <person name="Pham P."/>
            <person name="Pu L.-L."/>
            <person name="Puazo M."/>
            <person name="Raj R."/>
            <person name="Reid J."/>
            <person name="Rouhana J."/>
            <person name="Saada N."/>
            <person name="Shang Y."/>
            <person name="Simmons D."/>
            <person name="Thornton R."/>
            <person name="Warren J."/>
            <person name="Weissenberger G."/>
            <person name="Zhang J."/>
            <person name="Zhang L."/>
            <person name="Zhou C."/>
            <person name="Zhu D."/>
            <person name="Muzny D."/>
            <person name="Worley K."/>
            <person name="Gibbs R."/>
        </authorList>
    </citation>
    <scope>NUCLEOTIDE SEQUENCE [LARGE SCALE GENOMIC DNA]</scope>
    <source>
        <strain evidence="1 2">DSM 17361</strain>
    </source>
</reference>
<gene>
    <name evidence="1" type="ORF">HMPREF0645_0485</name>
</gene>
<keyword evidence="2" id="KW-1185">Reference proteome</keyword>
<proteinExistence type="predicted"/>
<protein>
    <submittedName>
        <fullName evidence="1">Uncharacterized protein</fullName>
    </submittedName>
</protein>
<accession>D1PU50</accession>
<evidence type="ECO:0000313" key="2">
    <source>
        <dbReference type="Proteomes" id="UP000003160"/>
    </source>
</evidence>
<dbReference type="EMBL" id="ACKS01000023">
    <property type="protein sequence ID" value="EFA45097.1"/>
    <property type="molecule type" value="Genomic_DNA"/>
</dbReference>
<name>D1PU50_9BACT</name>